<evidence type="ECO:0000313" key="2">
    <source>
        <dbReference type="EMBL" id="KAJ3096753.1"/>
    </source>
</evidence>
<feature type="compositionally biased region" description="Basic and acidic residues" evidence="1">
    <location>
        <begin position="1"/>
        <end position="11"/>
    </location>
</feature>
<evidence type="ECO:0000313" key="3">
    <source>
        <dbReference type="Proteomes" id="UP001211907"/>
    </source>
</evidence>
<dbReference type="Proteomes" id="UP001211907">
    <property type="component" value="Unassembled WGS sequence"/>
</dbReference>
<feature type="compositionally biased region" description="Basic and acidic residues" evidence="1">
    <location>
        <begin position="25"/>
        <end position="34"/>
    </location>
</feature>
<protein>
    <submittedName>
        <fullName evidence="2">Uncharacterized protein</fullName>
    </submittedName>
</protein>
<gene>
    <name evidence="2" type="ORF">HK100_005497</name>
</gene>
<sequence length="86" mass="9127">MRKLKGTKDNDDMGIDDDGMGELGGGRRDCRPGDEELDGDDGIGSIDTDGIDADGIDPDIKVFLPGDSLQDGEVLVADNSAYEMLH</sequence>
<proteinExistence type="predicted"/>
<name>A0AAD5SX98_9FUNG</name>
<evidence type="ECO:0000256" key="1">
    <source>
        <dbReference type="SAM" id="MobiDB-lite"/>
    </source>
</evidence>
<accession>A0AAD5SX98</accession>
<feature type="region of interest" description="Disordered" evidence="1">
    <location>
        <begin position="1"/>
        <end position="53"/>
    </location>
</feature>
<dbReference type="AlphaFoldDB" id="A0AAD5SX98"/>
<organism evidence="2 3">
    <name type="scientific">Physocladia obscura</name>
    <dbReference type="NCBI Taxonomy" id="109957"/>
    <lineage>
        <taxon>Eukaryota</taxon>
        <taxon>Fungi</taxon>
        <taxon>Fungi incertae sedis</taxon>
        <taxon>Chytridiomycota</taxon>
        <taxon>Chytridiomycota incertae sedis</taxon>
        <taxon>Chytridiomycetes</taxon>
        <taxon>Chytridiales</taxon>
        <taxon>Chytriomycetaceae</taxon>
        <taxon>Physocladia</taxon>
    </lineage>
</organism>
<dbReference type="EMBL" id="JADGJH010002570">
    <property type="protein sequence ID" value="KAJ3096753.1"/>
    <property type="molecule type" value="Genomic_DNA"/>
</dbReference>
<comment type="caution">
    <text evidence="2">The sequence shown here is derived from an EMBL/GenBank/DDBJ whole genome shotgun (WGS) entry which is preliminary data.</text>
</comment>
<reference evidence="2" key="1">
    <citation type="submission" date="2020-05" db="EMBL/GenBank/DDBJ databases">
        <title>Phylogenomic resolution of chytrid fungi.</title>
        <authorList>
            <person name="Stajich J.E."/>
            <person name="Amses K."/>
            <person name="Simmons R."/>
            <person name="Seto K."/>
            <person name="Myers J."/>
            <person name="Bonds A."/>
            <person name="Quandt C.A."/>
            <person name="Barry K."/>
            <person name="Liu P."/>
            <person name="Grigoriev I."/>
            <person name="Longcore J.E."/>
            <person name="James T.Y."/>
        </authorList>
    </citation>
    <scope>NUCLEOTIDE SEQUENCE</scope>
    <source>
        <strain evidence="2">JEL0513</strain>
    </source>
</reference>
<keyword evidence="3" id="KW-1185">Reference proteome</keyword>